<keyword evidence="5 7" id="KW-0472">Membrane</keyword>
<keyword evidence="4" id="KW-0560">Oxidoreductase</keyword>
<feature type="transmembrane region" description="Helical" evidence="7">
    <location>
        <begin position="829"/>
        <end position="847"/>
    </location>
</feature>
<dbReference type="InterPro" id="IPR017938">
    <property type="entry name" value="Riboflavin_synthase-like_b-brl"/>
</dbReference>
<dbReference type="GeneID" id="17323709"/>
<comment type="subcellular location">
    <subcellularLocation>
        <location evidence="1">Membrane</location>
        <topology evidence="1">Multi-pass membrane protein</topology>
    </subcellularLocation>
</comment>
<dbReference type="Pfam" id="PF08022">
    <property type="entry name" value="FAD_binding_8"/>
    <property type="match status" value="1"/>
</dbReference>
<dbReference type="PROSITE" id="PS51384">
    <property type="entry name" value="FAD_FR"/>
    <property type="match status" value="1"/>
</dbReference>
<dbReference type="PhylomeDB" id="R7QFF3"/>
<dbReference type="Gene3D" id="3.40.50.80">
    <property type="entry name" value="Nucleotide-binding domain of ferredoxin-NADP reductase (FNR) module"/>
    <property type="match status" value="2"/>
</dbReference>
<dbReference type="InterPro" id="IPR013112">
    <property type="entry name" value="FAD-bd_8"/>
</dbReference>
<dbReference type="PANTHER" id="PTHR11972">
    <property type="entry name" value="NADPH OXIDASE"/>
    <property type="match status" value="1"/>
</dbReference>
<sequence length="1060" mass="117792">MAKQPKSWLGRHLQRLEPALQHDGFAYTFTIVFLLVNVIIFFVGAAPAWLANSEEGLALRLAASSARGGGAMLNLDAALVILVASRSLMTYLRRTPLNMIVPFDKAMPAFHSLVGNVLVVATVIHTLGHIVRYSLLREWGGGILGPTSLAFSGSFLVIVVLSMKITALKSLRKRSYETFYWVHSLGLFFFFALLIMHGSHNGQAKTFMYILAPLTIYIIDRLVRLFREKGSQLILRKEHRLCKGTDMVRLSIPRTFTYLPGQYCDIKVPLVSTLEWHPFTIASSPHENEMLFYIKVNGDWTQKLYDRIQQHEKDHDEIQVHVRGPYGAPAQHVGQYEHVVLISGGVGATPFCAITKYAHHWILNYTQRGAEASNTVSAAFTRNQSVVGTSSVPGTPTKNASGYSSVQRSNNPSRNMSRNQSGNNFPHNISRNFSRNRSTNGSRPVSRSGSGRLDPYGPRNMSRSGSGRTMSRPHSGHLERFNSGHMDRVSSTRTNDSIGLIIHEQRQNQPFGPTPSMQHLAAASPPEDMHITIPSSNESADDSIIRTYIDNEVLPEDYDEALGNPEAPIPDRRAAALDAEGPAKEKQQMFELIKEYESTADLFDDDFEDTPGTDPLKAGGNEYVGTGILEDGGMDLDPVDLEAGGVELEDQILEQQTASNAYNMLGMSFGPLAMLRHMHAQEDSKVRSSVVRASMNLMDDAIDAAVWQDRLLFYLHSVTLNWILLWVMLLRFSLVAMGYITKQFFTDQRGLGIFATHAMNSVDLVSAIFITIPVVGAVIMEIYLHGPKEFMSDNIGNCFDLFVLVPLLLGCILLHVLDLASVGINIQHMSNVIVFVIWPILSLTLLWRIGRTIGSRVLLAQYFKSTHAQTKSLDYIWVSKTHQDDTWLIEELLPLAESNIVRLHRFITRHGPKTEPWMLDYEKIPLNTTYSRPDWDDVFGSLVERSKSGSVIGVFFCGPDSMARMVQQAAMNAMTKSLDNAYQRGYMQKGGRAYGREEELGFAKSGAGRGGGLGKMTERVGIGRRGASGRKPGSPLPDDNLDASAYGCSVRISVRVENFT</sequence>
<dbReference type="RefSeq" id="XP_005716000.1">
    <property type="nucleotide sequence ID" value="XM_005715943.1"/>
</dbReference>
<feature type="transmembrane region" description="Helical" evidence="7">
    <location>
        <begin position="764"/>
        <end position="786"/>
    </location>
</feature>
<feature type="transmembrane region" description="Helical" evidence="7">
    <location>
        <begin position="71"/>
        <end position="92"/>
    </location>
</feature>
<evidence type="ECO:0000313" key="9">
    <source>
        <dbReference type="EMBL" id="CDF36181.1"/>
    </source>
</evidence>
<dbReference type="GO" id="GO:0005886">
    <property type="term" value="C:plasma membrane"/>
    <property type="evidence" value="ECO:0007669"/>
    <property type="project" value="TreeGrafter"/>
</dbReference>
<name>R7QFF3_CHOCR</name>
<feature type="compositionally biased region" description="Polar residues" evidence="6">
    <location>
        <begin position="387"/>
        <end position="407"/>
    </location>
</feature>
<feature type="domain" description="FAD-binding FR-type" evidence="8">
    <location>
        <begin position="215"/>
        <end position="332"/>
    </location>
</feature>
<dbReference type="Proteomes" id="UP000012073">
    <property type="component" value="Unassembled WGS sequence"/>
</dbReference>
<dbReference type="EMBL" id="HG001764">
    <property type="protein sequence ID" value="CDF36181.1"/>
    <property type="molecule type" value="Genomic_DNA"/>
</dbReference>
<dbReference type="Gene3D" id="2.40.30.10">
    <property type="entry name" value="Translation factors"/>
    <property type="match status" value="1"/>
</dbReference>
<gene>
    <name evidence="9" type="ORF">CHC_T00004536001</name>
</gene>
<dbReference type="InterPro" id="IPR013130">
    <property type="entry name" value="Fe3_Rdtase_TM_dom"/>
</dbReference>
<dbReference type="InterPro" id="IPR017927">
    <property type="entry name" value="FAD-bd_FR_type"/>
</dbReference>
<evidence type="ECO:0000256" key="7">
    <source>
        <dbReference type="SAM" id="Phobius"/>
    </source>
</evidence>
<proteinExistence type="predicted"/>
<dbReference type="GO" id="GO:0016491">
    <property type="term" value="F:oxidoreductase activity"/>
    <property type="evidence" value="ECO:0007669"/>
    <property type="project" value="UniProtKB-KW"/>
</dbReference>
<evidence type="ECO:0000259" key="8">
    <source>
        <dbReference type="PROSITE" id="PS51384"/>
    </source>
</evidence>
<evidence type="ECO:0000256" key="4">
    <source>
        <dbReference type="ARBA" id="ARBA00023002"/>
    </source>
</evidence>
<dbReference type="SUPFAM" id="SSF63380">
    <property type="entry name" value="Riboflavin synthase domain-like"/>
    <property type="match status" value="1"/>
</dbReference>
<dbReference type="CDD" id="cd06186">
    <property type="entry name" value="NOX_Duox_like_FAD_NADP"/>
    <property type="match status" value="1"/>
</dbReference>
<dbReference type="SUPFAM" id="SSF52343">
    <property type="entry name" value="Ferredoxin reductase-like, C-terminal NADP-linked domain"/>
    <property type="match status" value="1"/>
</dbReference>
<feature type="transmembrane region" description="Helical" evidence="7">
    <location>
        <begin position="113"/>
        <end position="131"/>
    </location>
</feature>
<dbReference type="KEGG" id="ccp:CHC_T00004536001"/>
<dbReference type="InterPro" id="IPR050369">
    <property type="entry name" value="RBOH/FRE"/>
</dbReference>
<evidence type="ECO:0000256" key="2">
    <source>
        <dbReference type="ARBA" id="ARBA00022692"/>
    </source>
</evidence>
<organism evidence="9 10">
    <name type="scientific">Chondrus crispus</name>
    <name type="common">Carrageen Irish moss</name>
    <name type="synonym">Polymorpha crispa</name>
    <dbReference type="NCBI Taxonomy" id="2769"/>
    <lineage>
        <taxon>Eukaryota</taxon>
        <taxon>Rhodophyta</taxon>
        <taxon>Florideophyceae</taxon>
        <taxon>Rhodymeniophycidae</taxon>
        <taxon>Gigartinales</taxon>
        <taxon>Gigartinaceae</taxon>
        <taxon>Chondrus</taxon>
    </lineage>
</organism>
<reference evidence="10" key="1">
    <citation type="journal article" date="2013" name="Proc. Natl. Acad. Sci. U.S.A.">
        <title>Genome structure and metabolic features in the red seaweed Chondrus crispus shed light on evolution of the Archaeplastida.</title>
        <authorList>
            <person name="Collen J."/>
            <person name="Porcel B."/>
            <person name="Carre W."/>
            <person name="Ball S.G."/>
            <person name="Chaparro C."/>
            <person name="Tonon T."/>
            <person name="Barbeyron T."/>
            <person name="Michel G."/>
            <person name="Noel B."/>
            <person name="Valentin K."/>
            <person name="Elias M."/>
            <person name="Artiguenave F."/>
            <person name="Arun A."/>
            <person name="Aury J.M."/>
            <person name="Barbosa-Neto J.F."/>
            <person name="Bothwell J.H."/>
            <person name="Bouget F.Y."/>
            <person name="Brillet L."/>
            <person name="Cabello-Hurtado F."/>
            <person name="Capella-Gutierrez S."/>
            <person name="Charrier B."/>
            <person name="Cladiere L."/>
            <person name="Cock J.M."/>
            <person name="Coelho S.M."/>
            <person name="Colleoni C."/>
            <person name="Czjzek M."/>
            <person name="Da Silva C."/>
            <person name="Delage L."/>
            <person name="Denoeud F."/>
            <person name="Deschamps P."/>
            <person name="Dittami S.M."/>
            <person name="Gabaldon T."/>
            <person name="Gachon C.M."/>
            <person name="Groisillier A."/>
            <person name="Herve C."/>
            <person name="Jabbari K."/>
            <person name="Katinka M."/>
            <person name="Kloareg B."/>
            <person name="Kowalczyk N."/>
            <person name="Labadie K."/>
            <person name="Leblanc C."/>
            <person name="Lopez P.J."/>
            <person name="McLachlan D.H."/>
            <person name="Meslet-Cladiere L."/>
            <person name="Moustafa A."/>
            <person name="Nehr Z."/>
            <person name="Nyvall Collen P."/>
            <person name="Panaud O."/>
            <person name="Partensky F."/>
            <person name="Poulain J."/>
            <person name="Rensing S.A."/>
            <person name="Rousvoal S."/>
            <person name="Samson G."/>
            <person name="Symeonidi A."/>
            <person name="Weissenbach J."/>
            <person name="Zambounis A."/>
            <person name="Wincker P."/>
            <person name="Boyen C."/>
        </authorList>
    </citation>
    <scope>NUCLEOTIDE SEQUENCE [LARGE SCALE GENOMIC DNA]</scope>
    <source>
        <strain evidence="10">cv. Stackhouse</strain>
    </source>
</reference>
<accession>R7QFF3</accession>
<feature type="compositionally biased region" description="Low complexity" evidence="6">
    <location>
        <begin position="441"/>
        <end position="452"/>
    </location>
</feature>
<evidence type="ECO:0000256" key="6">
    <source>
        <dbReference type="SAM" id="MobiDB-lite"/>
    </source>
</evidence>
<dbReference type="AlphaFoldDB" id="R7QFF3"/>
<evidence type="ECO:0000256" key="5">
    <source>
        <dbReference type="ARBA" id="ARBA00023136"/>
    </source>
</evidence>
<feature type="transmembrane region" description="Helical" evidence="7">
    <location>
        <begin position="179"/>
        <end position="200"/>
    </location>
</feature>
<dbReference type="OrthoDB" id="167398at2759"/>
<feature type="transmembrane region" description="Helical" evidence="7">
    <location>
        <begin position="798"/>
        <end position="817"/>
    </location>
</feature>
<dbReference type="Gramene" id="CDF36181">
    <property type="protein sequence ID" value="CDF36181"/>
    <property type="gene ID" value="CHC_T00004536001"/>
</dbReference>
<dbReference type="PANTHER" id="PTHR11972:SF153">
    <property type="entry name" value="SUPEROXIDE-GENERATING NADPH OXIDASE HEAVY CHAIN SUBUNIT A"/>
    <property type="match status" value="1"/>
</dbReference>
<feature type="region of interest" description="Disordered" evidence="6">
    <location>
        <begin position="387"/>
        <end position="491"/>
    </location>
</feature>
<feature type="compositionally biased region" description="Polar residues" evidence="6">
    <location>
        <begin position="422"/>
        <end position="440"/>
    </location>
</feature>
<evidence type="ECO:0000313" key="10">
    <source>
        <dbReference type="Proteomes" id="UP000012073"/>
    </source>
</evidence>
<feature type="compositionally biased region" description="Basic and acidic residues" evidence="6">
    <location>
        <begin position="476"/>
        <end position="490"/>
    </location>
</feature>
<dbReference type="STRING" id="2769.R7QFF3"/>
<feature type="compositionally biased region" description="Low complexity" evidence="6">
    <location>
        <begin position="408"/>
        <end position="421"/>
    </location>
</feature>
<protein>
    <recommendedName>
        <fullName evidence="8">FAD-binding FR-type domain-containing protein</fullName>
    </recommendedName>
</protein>
<evidence type="ECO:0000256" key="3">
    <source>
        <dbReference type="ARBA" id="ARBA00022989"/>
    </source>
</evidence>
<feature type="transmembrane region" description="Helical" evidence="7">
    <location>
        <begin position="143"/>
        <end position="167"/>
    </location>
</feature>
<keyword evidence="2 7" id="KW-0812">Transmembrane</keyword>
<keyword evidence="3 7" id="KW-1133">Transmembrane helix</keyword>
<dbReference type="Pfam" id="PF01794">
    <property type="entry name" value="Ferric_reduct"/>
    <property type="match status" value="1"/>
</dbReference>
<dbReference type="InterPro" id="IPR039261">
    <property type="entry name" value="FNR_nucleotide-bd"/>
</dbReference>
<evidence type="ECO:0000256" key="1">
    <source>
        <dbReference type="ARBA" id="ARBA00004141"/>
    </source>
</evidence>
<feature type="transmembrane region" description="Helical" evidence="7">
    <location>
        <begin position="25"/>
        <end position="51"/>
    </location>
</feature>
<feature type="transmembrane region" description="Helical" evidence="7">
    <location>
        <begin position="720"/>
        <end position="740"/>
    </location>
</feature>
<feature type="compositionally biased region" description="Low complexity" evidence="6">
    <location>
        <begin position="459"/>
        <end position="472"/>
    </location>
</feature>
<dbReference type="Pfam" id="PF08030">
    <property type="entry name" value="NAD_binding_6"/>
    <property type="match status" value="1"/>
</dbReference>
<dbReference type="InterPro" id="IPR013121">
    <property type="entry name" value="Fe_red_NAD-bd_6"/>
</dbReference>
<keyword evidence="10" id="KW-1185">Reference proteome</keyword>